<dbReference type="InterPro" id="IPR000120">
    <property type="entry name" value="Amidase"/>
</dbReference>
<evidence type="ECO:0000256" key="4">
    <source>
        <dbReference type="ARBA" id="ARBA00022840"/>
    </source>
</evidence>
<comment type="caution">
    <text evidence="10">The sequence shown here is derived from an EMBL/GenBank/DDBJ whole genome shotgun (WGS) entry which is preliminary data.</text>
</comment>
<dbReference type="PANTHER" id="PTHR11895:SF151">
    <property type="entry name" value="GLUTAMYL-TRNA(GLN) AMIDOTRANSFERASE SUBUNIT A"/>
    <property type="match status" value="1"/>
</dbReference>
<comment type="function">
    <text evidence="6 8">Allows the formation of correctly charged Gln-tRNA(Gln) through the transamidation of misacylated Glu-tRNA(Gln) in organisms which lack glutaminyl-tRNA synthetase. The reaction takes place in the presence of glutamine and ATP through an activated gamma-phospho-Glu-tRNA(Gln).</text>
</comment>
<dbReference type="GO" id="GO:0030956">
    <property type="term" value="C:glutamyl-tRNA(Gln) amidotransferase complex"/>
    <property type="evidence" value="ECO:0007669"/>
    <property type="project" value="InterPro"/>
</dbReference>
<dbReference type="Proteomes" id="UP000051330">
    <property type="component" value="Unassembled WGS sequence"/>
</dbReference>
<dbReference type="SUPFAM" id="SSF75304">
    <property type="entry name" value="Amidase signature (AS) enzymes"/>
    <property type="match status" value="1"/>
</dbReference>
<accession>A0A0R1MVH4</accession>
<keyword evidence="2 8" id="KW-0436">Ligase</keyword>
<evidence type="ECO:0000256" key="3">
    <source>
        <dbReference type="ARBA" id="ARBA00022741"/>
    </source>
</evidence>
<dbReference type="NCBIfam" id="TIGR00132">
    <property type="entry name" value="gatA"/>
    <property type="match status" value="1"/>
</dbReference>
<dbReference type="GO" id="GO:0005524">
    <property type="term" value="F:ATP binding"/>
    <property type="evidence" value="ECO:0007669"/>
    <property type="project" value="UniProtKB-KW"/>
</dbReference>
<keyword evidence="5 8" id="KW-0648">Protein biosynthesis</keyword>
<dbReference type="PANTHER" id="PTHR11895">
    <property type="entry name" value="TRANSAMIDASE"/>
    <property type="match status" value="1"/>
</dbReference>
<dbReference type="GO" id="GO:0016740">
    <property type="term" value="F:transferase activity"/>
    <property type="evidence" value="ECO:0007669"/>
    <property type="project" value="UniProtKB-KW"/>
</dbReference>
<evidence type="ECO:0000313" key="10">
    <source>
        <dbReference type="EMBL" id="KRL12238.1"/>
    </source>
</evidence>
<evidence type="ECO:0000259" key="9">
    <source>
        <dbReference type="Pfam" id="PF01425"/>
    </source>
</evidence>
<dbReference type="PATRIC" id="fig|1423792.3.peg.3201"/>
<reference evidence="10 11" key="1">
    <citation type="journal article" date="2015" name="Genome Announc.">
        <title>Expanding the biotechnology potential of lactobacilli through comparative genomics of 213 strains and associated genera.</title>
        <authorList>
            <person name="Sun Z."/>
            <person name="Harris H.M."/>
            <person name="McCann A."/>
            <person name="Guo C."/>
            <person name="Argimon S."/>
            <person name="Zhang W."/>
            <person name="Yang X."/>
            <person name="Jeffery I.B."/>
            <person name="Cooney J.C."/>
            <person name="Kagawa T.F."/>
            <person name="Liu W."/>
            <person name="Song Y."/>
            <person name="Salvetti E."/>
            <person name="Wrobel A."/>
            <person name="Rasinkangas P."/>
            <person name="Parkhill J."/>
            <person name="Rea M.C."/>
            <person name="O'Sullivan O."/>
            <person name="Ritari J."/>
            <person name="Douillard F.P."/>
            <person name="Paul Ross R."/>
            <person name="Yang R."/>
            <person name="Briner A.E."/>
            <person name="Felis G.E."/>
            <person name="de Vos W.M."/>
            <person name="Barrangou R."/>
            <person name="Klaenhammer T.R."/>
            <person name="Caufield P.W."/>
            <person name="Cui Y."/>
            <person name="Zhang H."/>
            <person name="O'Toole P.W."/>
        </authorList>
    </citation>
    <scope>NUCLEOTIDE SEQUENCE [LARGE SCALE GENOMIC DNA]</scope>
    <source>
        <strain evidence="10 11">DSM 12744</strain>
    </source>
</reference>
<keyword evidence="4 8" id="KW-0067">ATP-binding</keyword>
<dbReference type="Gene3D" id="3.90.1300.10">
    <property type="entry name" value="Amidase signature (AS) domain"/>
    <property type="match status" value="1"/>
</dbReference>
<comment type="catalytic activity">
    <reaction evidence="7 8">
        <text>L-glutamyl-tRNA(Gln) + L-glutamine + ATP + H2O = L-glutaminyl-tRNA(Gln) + L-glutamate + ADP + phosphate + H(+)</text>
        <dbReference type="Rhea" id="RHEA:17521"/>
        <dbReference type="Rhea" id="RHEA-COMP:9681"/>
        <dbReference type="Rhea" id="RHEA-COMP:9684"/>
        <dbReference type="ChEBI" id="CHEBI:15377"/>
        <dbReference type="ChEBI" id="CHEBI:15378"/>
        <dbReference type="ChEBI" id="CHEBI:29985"/>
        <dbReference type="ChEBI" id="CHEBI:30616"/>
        <dbReference type="ChEBI" id="CHEBI:43474"/>
        <dbReference type="ChEBI" id="CHEBI:58359"/>
        <dbReference type="ChEBI" id="CHEBI:78520"/>
        <dbReference type="ChEBI" id="CHEBI:78521"/>
        <dbReference type="ChEBI" id="CHEBI:456216"/>
        <dbReference type="EC" id="6.3.5.7"/>
    </reaction>
</comment>
<dbReference type="InterPro" id="IPR020556">
    <property type="entry name" value="Amidase_CS"/>
</dbReference>
<evidence type="ECO:0000256" key="6">
    <source>
        <dbReference type="ARBA" id="ARBA00025295"/>
    </source>
</evidence>
<proteinExistence type="inferred from homology"/>
<dbReference type="HAMAP" id="MF_00120">
    <property type="entry name" value="GatA"/>
    <property type="match status" value="1"/>
</dbReference>
<dbReference type="InterPro" id="IPR023631">
    <property type="entry name" value="Amidase_dom"/>
</dbReference>
<evidence type="ECO:0000256" key="7">
    <source>
        <dbReference type="ARBA" id="ARBA00047407"/>
    </source>
</evidence>
<name>A0A0R1MVH4_9LACO</name>
<feature type="active site" description="Acyl-ester intermediate" evidence="8">
    <location>
        <position position="178"/>
    </location>
</feature>
<evidence type="ECO:0000256" key="2">
    <source>
        <dbReference type="ARBA" id="ARBA00022598"/>
    </source>
</evidence>
<dbReference type="RefSeq" id="WP_057821025.1">
    <property type="nucleotide sequence ID" value="NZ_AZEC01000009.1"/>
</dbReference>
<keyword evidence="10" id="KW-0808">Transferase</keyword>
<dbReference type="OrthoDB" id="9811471at2"/>
<comment type="subunit">
    <text evidence="8">Heterotrimer of A, B and C subunits.</text>
</comment>
<evidence type="ECO:0000256" key="1">
    <source>
        <dbReference type="ARBA" id="ARBA00008069"/>
    </source>
</evidence>
<dbReference type="PROSITE" id="PS00571">
    <property type="entry name" value="AMIDASES"/>
    <property type="match status" value="1"/>
</dbReference>
<organism evidence="10 11">
    <name type="scientific">Schleiferilactobacillus perolens DSM 12744</name>
    <dbReference type="NCBI Taxonomy" id="1423792"/>
    <lineage>
        <taxon>Bacteria</taxon>
        <taxon>Bacillati</taxon>
        <taxon>Bacillota</taxon>
        <taxon>Bacilli</taxon>
        <taxon>Lactobacillales</taxon>
        <taxon>Lactobacillaceae</taxon>
        <taxon>Schleiferilactobacillus</taxon>
    </lineage>
</organism>
<evidence type="ECO:0000256" key="5">
    <source>
        <dbReference type="ARBA" id="ARBA00022917"/>
    </source>
</evidence>
<dbReference type="EC" id="6.3.5.7" evidence="8"/>
<gene>
    <name evidence="8" type="primary">gatA</name>
    <name evidence="10" type="ORF">FD09_GL003108</name>
</gene>
<dbReference type="AlphaFoldDB" id="A0A0R1MVH4"/>
<dbReference type="InterPro" id="IPR004412">
    <property type="entry name" value="GatA"/>
</dbReference>
<feature type="active site" description="Charge relay system" evidence="8">
    <location>
        <position position="79"/>
    </location>
</feature>
<keyword evidence="3 8" id="KW-0547">Nucleotide-binding</keyword>
<feature type="domain" description="Amidase" evidence="9">
    <location>
        <begin position="31"/>
        <end position="465"/>
    </location>
</feature>
<dbReference type="GO" id="GO:0050567">
    <property type="term" value="F:glutaminyl-tRNA synthase (glutamine-hydrolyzing) activity"/>
    <property type="evidence" value="ECO:0007669"/>
    <property type="project" value="UniProtKB-UniRule"/>
</dbReference>
<sequence>MSTDYLKTDITSLHDDLVNKKTTAAQLAADTLAAIDSKDKKTNAFITVAPEVAEKQAAAADEKGIGAADTLAGIPIALKDNIITNGVKTTAASKILNNFIPVYDATVATRLQQAGAVLVGKTNLDEFAMGSSTENSHYGNTHNAWALDRVPGGSSGGSAAAVAAGEVVAALGSDTGGSIRQPAAFNGIFGIKPTYGRVSRWGLIAFGSSLDQIGVLTRRVKDSAIVLQQIAGHDDNDDTSLPDPVPDYLAALDGNIKGMRIAIPEEYLGEGVAQGVRDVIEKAVDTLKKLGATVDTVSLPHTKYAVPTYYLIASSEASSNLQRFDGIRYGYRAEDVKNLEDVYVRSRSEGFGDEVKRRIMLGTFSLSAGFYDAYFNKAAKVRHLIQDDFTNVFADYDLIVGPTTPTPAFKIGEKVDDPVTMYMNDILTIPANLAGIPAASVPAGLVDGLPVGLQLMAKPLGEATIFKTADAFERTTEFYKQVPTAMKGDN</sequence>
<evidence type="ECO:0000256" key="8">
    <source>
        <dbReference type="HAMAP-Rule" id="MF_00120"/>
    </source>
</evidence>
<dbReference type="EMBL" id="AZEC01000009">
    <property type="protein sequence ID" value="KRL12238.1"/>
    <property type="molecule type" value="Genomic_DNA"/>
</dbReference>
<dbReference type="STRING" id="1423792.FD09_GL003108"/>
<keyword evidence="11" id="KW-1185">Reference proteome</keyword>
<evidence type="ECO:0000313" key="11">
    <source>
        <dbReference type="Proteomes" id="UP000051330"/>
    </source>
</evidence>
<dbReference type="GO" id="GO:0006412">
    <property type="term" value="P:translation"/>
    <property type="evidence" value="ECO:0007669"/>
    <property type="project" value="UniProtKB-UniRule"/>
</dbReference>
<dbReference type="Pfam" id="PF01425">
    <property type="entry name" value="Amidase"/>
    <property type="match status" value="1"/>
</dbReference>
<feature type="active site" description="Charge relay system" evidence="8">
    <location>
        <position position="154"/>
    </location>
</feature>
<dbReference type="InterPro" id="IPR036928">
    <property type="entry name" value="AS_sf"/>
</dbReference>
<protein>
    <recommendedName>
        <fullName evidence="8">Glutamyl-tRNA(Gln) amidotransferase subunit A</fullName>
        <shortName evidence="8">Glu-ADT subunit A</shortName>
        <ecNumber evidence="8">6.3.5.7</ecNumber>
    </recommendedName>
</protein>
<comment type="similarity">
    <text evidence="1 8">Belongs to the amidase family. GatA subfamily.</text>
</comment>